<reference evidence="4" key="1">
    <citation type="submission" date="2022-12" db="EMBL/GenBank/DDBJ databases">
        <title>Draft genome assemblies for two species of Escallonia (Escalloniales).</title>
        <authorList>
            <person name="Chanderbali A."/>
            <person name="Dervinis C."/>
            <person name="Anghel I."/>
            <person name="Soltis D."/>
            <person name="Soltis P."/>
            <person name="Zapata F."/>
        </authorList>
    </citation>
    <scope>NUCLEOTIDE SEQUENCE</scope>
    <source>
        <strain evidence="4">UCBG64.0493</strain>
        <tissue evidence="4">Leaf</tissue>
    </source>
</reference>
<dbReference type="AlphaFoldDB" id="A0AA88VBG0"/>
<keyword evidence="5" id="KW-1185">Reference proteome</keyword>
<feature type="repeat" description="PPR" evidence="2">
    <location>
        <begin position="74"/>
        <end position="108"/>
    </location>
</feature>
<evidence type="ECO:0000313" key="4">
    <source>
        <dbReference type="EMBL" id="KAK3003843.1"/>
    </source>
</evidence>
<dbReference type="NCBIfam" id="TIGR00756">
    <property type="entry name" value="PPR"/>
    <property type="match status" value="1"/>
</dbReference>
<dbReference type="Gene3D" id="1.25.40.10">
    <property type="entry name" value="Tetratricopeptide repeat domain"/>
    <property type="match status" value="1"/>
</dbReference>
<gene>
    <name evidence="4" type="ORF">RJ639_019617</name>
</gene>
<evidence type="ECO:0000256" key="3">
    <source>
        <dbReference type="SAM" id="MobiDB-lite"/>
    </source>
</evidence>
<dbReference type="PROSITE" id="PS51375">
    <property type="entry name" value="PPR"/>
    <property type="match status" value="1"/>
</dbReference>
<dbReference type="InterPro" id="IPR002885">
    <property type="entry name" value="PPR_rpt"/>
</dbReference>
<evidence type="ECO:0000313" key="5">
    <source>
        <dbReference type="Proteomes" id="UP001188597"/>
    </source>
</evidence>
<dbReference type="Proteomes" id="UP001188597">
    <property type="component" value="Unassembled WGS sequence"/>
</dbReference>
<comment type="caution">
    <text evidence="4">The sequence shown here is derived from an EMBL/GenBank/DDBJ whole genome shotgun (WGS) entry which is preliminary data.</text>
</comment>
<sequence length="171" mass="18872">MSACFSPPAILTFIEAATSATQLHQAHAHMIKTGLIQDPFAASRLITATTTTTNLTATAITYTHSIFTHLQDPNPYTYNTMIRAHTNSTTPQNALLIFLQMLCNDISPDKSNHTCLKVLMMMSWYSSEFKLCGLENGTIRSSSEPYHADFEPPLLLSSPNESLQYESSSPP</sequence>
<keyword evidence="1" id="KW-0677">Repeat</keyword>
<proteinExistence type="predicted"/>
<evidence type="ECO:0000256" key="2">
    <source>
        <dbReference type="PROSITE-ProRule" id="PRU00708"/>
    </source>
</evidence>
<feature type="region of interest" description="Disordered" evidence="3">
    <location>
        <begin position="150"/>
        <end position="171"/>
    </location>
</feature>
<protein>
    <submittedName>
        <fullName evidence="4">Uncharacterized protein</fullName>
    </submittedName>
</protein>
<dbReference type="EMBL" id="JAVXUP010002353">
    <property type="protein sequence ID" value="KAK3003843.1"/>
    <property type="molecule type" value="Genomic_DNA"/>
</dbReference>
<feature type="compositionally biased region" description="Low complexity" evidence="3">
    <location>
        <begin position="151"/>
        <end position="163"/>
    </location>
</feature>
<evidence type="ECO:0000256" key="1">
    <source>
        <dbReference type="ARBA" id="ARBA00022737"/>
    </source>
</evidence>
<name>A0AA88VBG0_9ASTE</name>
<dbReference type="InterPro" id="IPR011990">
    <property type="entry name" value="TPR-like_helical_dom_sf"/>
</dbReference>
<organism evidence="4 5">
    <name type="scientific">Escallonia herrerae</name>
    <dbReference type="NCBI Taxonomy" id="1293975"/>
    <lineage>
        <taxon>Eukaryota</taxon>
        <taxon>Viridiplantae</taxon>
        <taxon>Streptophyta</taxon>
        <taxon>Embryophyta</taxon>
        <taxon>Tracheophyta</taxon>
        <taxon>Spermatophyta</taxon>
        <taxon>Magnoliopsida</taxon>
        <taxon>eudicotyledons</taxon>
        <taxon>Gunneridae</taxon>
        <taxon>Pentapetalae</taxon>
        <taxon>asterids</taxon>
        <taxon>campanulids</taxon>
        <taxon>Escalloniales</taxon>
        <taxon>Escalloniaceae</taxon>
        <taxon>Escallonia</taxon>
    </lineage>
</organism>
<accession>A0AA88VBG0</accession>